<gene>
    <name evidence="1" type="ORF">HK439_25800</name>
</gene>
<protein>
    <submittedName>
        <fullName evidence="1">Uncharacterized protein</fullName>
    </submittedName>
</protein>
<sequence length="85" mass="9505">MIGFWFRADEVFEAIDKVGAAIEDASAMVIAIEPGELYSLKDLRRRARDVMADCPHFDAQQGQRLSNPYSPTVLGSTNMELERSV</sequence>
<dbReference type="AlphaFoldDB" id="A0A926P4B9"/>
<name>A0A926P4B9_9HYPH</name>
<accession>A0A926P4B9</accession>
<evidence type="ECO:0000313" key="1">
    <source>
        <dbReference type="EMBL" id="MBD1549680.1"/>
    </source>
</evidence>
<reference evidence="1" key="1">
    <citation type="submission" date="2020-05" db="EMBL/GenBank/DDBJ databases">
        <title>Identification of trans-AT polyketide cluster in two marine bacteria, producers of a novel glutaramide-containing polyketide sesbanimide D and analogs.</title>
        <authorList>
            <person name="Kacar D."/>
            <person name="Rodriguez P."/>
            <person name="Canedo L."/>
            <person name="Gonzalez E."/>
            <person name="Galan B."/>
            <person name="De La Calle F."/>
            <person name="Garcia J.L."/>
        </authorList>
    </citation>
    <scope>NUCLEOTIDE SEQUENCE</scope>
    <source>
        <strain evidence="1">PHM038</strain>
    </source>
</reference>
<proteinExistence type="predicted"/>
<dbReference type="Proteomes" id="UP000598467">
    <property type="component" value="Unassembled WGS sequence"/>
</dbReference>
<evidence type="ECO:0000313" key="2">
    <source>
        <dbReference type="Proteomes" id="UP000598467"/>
    </source>
</evidence>
<organism evidence="1 2">
    <name type="scientific">Roseibium aggregatum</name>
    <dbReference type="NCBI Taxonomy" id="187304"/>
    <lineage>
        <taxon>Bacteria</taxon>
        <taxon>Pseudomonadati</taxon>
        <taxon>Pseudomonadota</taxon>
        <taxon>Alphaproteobacteria</taxon>
        <taxon>Hyphomicrobiales</taxon>
        <taxon>Stappiaceae</taxon>
        <taxon>Roseibium</taxon>
    </lineage>
</organism>
<dbReference type="EMBL" id="JABFCZ010000051">
    <property type="protein sequence ID" value="MBD1549680.1"/>
    <property type="molecule type" value="Genomic_DNA"/>
</dbReference>
<comment type="caution">
    <text evidence="1">The sequence shown here is derived from an EMBL/GenBank/DDBJ whole genome shotgun (WGS) entry which is preliminary data.</text>
</comment>